<evidence type="ECO:0000256" key="4">
    <source>
        <dbReference type="ARBA" id="ARBA00023136"/>
    </source>
</evidence>
<feature type="region of interest" description="Disordered" evidence="5">
    <location>
        <begin position="33"/>
        <end position="60"/>
    </location>
</feature>
<proteinExistence type="predicted"/>
<dbReference type="STRING" id="329046.A0A1Y2BTW4"/>
<feature type="transmembrane region" description="Helical" evidence="6">
    <location>
        <begin position="169"/>
        <end position="190"/>
    </location>
</feature>
<evidence type="ECO:0000256" key="5">
    <source>
        <dbReference type="SAM" id="MobiDB-lite"/>
    </source>
</evidence>
<organism evidence="7 8">
    <name type="scientific">Rhizoclosmatium globosum</name>
    <dbReference type="NCBI Taxonomy" id="329046"/>
    <lineage>
        <taxon>Eukaryota</taxon>
        <taxon>Fungi</taxon>
        <taxon>Fungi incertae sedis</taxon>
        <taxon>Chytridiomycota</taxon>
        <taxon>Chytridiomycota incertae sedis</taxon>
        <taxon>Chytridiomycetes</taxon>
        <taxon>Chytridiales</taxon>
        <taxon>Chytriomycetaceae</taxon>
        <taxon>Rhizoclosmatium</taxon>
    </lineage>
</organism>
<dbReference type="InterPro" id="IPR037673">
    <property type="entry name" value="MSC/AndL"/>
</dbReference>
<evidence type="ECO:0000256" key="2">
    <source>
        <dbReference type="ARBA" id="ARBA00022692"/>
    </source>
</evidence>
<dbReference type="OrthoDB" id="10010920at2759"/>
<evidence type="ECO:0008006" key="9">
    <source>
        <dbReference type="Google" id="ProtNLM"/>
    </source>
</evidence>
<accession>A0A1Y2BTW4</accession>
<feature type="transmembrane region" description="Helical" evidence="6">
    <location>
        <begin position="92"/>
        <end position="110"/>
    </location>
</feature>
<gene>
    <name evidence="7" type="ORF">BCR33DRAFT_720898</name>
</gene>
<reference evidence="7 8" key="1">
    <citation type="submission" date="2016-07" db="EMBL/GenBank/DDBJ databases">
        <title>Pervasive Adenine N6-methylation of Active Genes in Fungi.</title>
        <authorList>
            <consortium name="DOE Joint Genome Institute"/>
            <person name="Mondo S.J."/>
            <person name="Dannebaum R.O."/>
            <person name="Kuo R.C."/>
            <person name="Labutti K."/>
            <person name="Haridas S."/>
            <person name="Kuo A."/>
            <person name="Salamov A."/>
            <person name="Ahrendt S.R."/>
            <person name="Lipzen A."/>
            <person name="Sullivan W."/>
            <person name="Andreopoulos W.B."/>
            <person name="Clum A."/>
            <person name="Lindquist E."/>
            <person name="Daum C."/>
            <person name="Ramamoorthy G.K."/>
            <person name="Gryganskyi A."/>
            <person name="Culley D."/>
            <person name="Magnuson J.K."/>
            <person name="James T.Y."/>
            <person name="O'Malley M.A."/>
            <person name="Stajich J.E."/>
            <person name="Spatafora J.W."/>
            <person name="Visel A."/>
            <person name="Grigoriev I.V."/>
        </authorList>
    </citation>
    <scope>NUCLEOTIDE SEQUENCE [LARGE SCALE GENOMIC DNA]</scope>
    <source>
        <strain evidence="7 8">JEL800</strain>
    </source>
</reference>
<feature type="region of interest" description="Disordered" evidence="5">
    <location>
        <begin position="213"/>
        <end position="244"/>
    </location>
</feature>
<comment type="subcellular location">
    <subcellularLocation>
        <location evidence="1">Membrane</location>
        <topology evidence="1">Multi-pass membrane protein</topology>
    </subcellularLocation>
</comment>
<dbReference type="Gene3D" id="1.10.1200.120">
    <property type="entry name" value="Large-conductance mechanosensitive channel, MscL, domain 1"/>
    <property type="match status" value="1"/>
</dbReference>
<dbReference type="GO" id="GO:0016020">
    <property type="term" value="C:membrane"/>
    <property type="evidence" value="ECO:0007669"/>
    <property type="project" value="UniProtKB-SubCell"/>
</dbReference>
<dbReference type="Proteomes" id="UP000193642">
    <property type="component" value="Unassembled WGS sequence"/>
</dbReference>
<name>A0A1Y2BTW4_9FUNG</name>
<keyword evidence="4 6" id="KW-0472">Membrane</keyword>
<evidence type="ECO:0000313" key="7">
    <source>
        <dbReference type="EMBL" id="ORY38191.1"/>
    </source>
</evidence>
<evidence type="ECO:0000256" key="6">
    <source>
        <dbReference type="SAM" id="Phobius"/>
    </source>
</evidence>
<evidence type="ECO:0000256" key="1">
    <source>
        <dbReference type="ARBA" id="ARBA00004141"/>
    </source>
</evidence>
<keyword evidence="8" id="KW-1185">Reference proteome</keyword>
<feature type="compositionally biased region" description="Basic and acidic residues" evidence="5">
    <location>
        <begin position="215"/>
        <end position="229"/>
    </location>
</feature>
<evidence type="ECO:0000313" key="8">
    <source>
        <dbReference type="Proteomes" id="UP000193642"/>
    </source>
</evidence>
<dbReference type="PANTHER" id="PTHR30266">
    <property type="entry name" value="MECHANOSENSITIVE CHANNEL MSCL"/>
    <property type="match status" value="1"/>
</dbReference>
<dbReference type="SUPFAM" id="SSF81330">
    <property type="entry name" value="Gated mechanosensitive channel"/>
    <property type="match status" value="1"/>
</dbReference>
<protein>
    <recommendedName>
        <fullName evidence="9">Gated mechanosensitive channel</fullName>
    </recommendedName>
</protein>
<keyword evidence="3 6" id="KW-1133">Transmembrane helix</keyword>
<comment type="caution">
    <text evidence="7">The sequence shown here is derived from an EMBL/GenBank/DDBJ whole genome shotgun (WGS) entry which is preliminary data.</text>
</comment>
<dbReference type="Pfam" id="PF01741">
    <property type="entry name" value="MscL"/>
    <property type="match status" value="1"/>
</dbReference>
<dbReference type="GO" id="GO:0008381">
    <property type="term" value="F:mechanosensitive monoatomic ion channel activity"/>
    <property type="evidence" value="ECO:0007669"/>
    <property type="project" value="TreeGrafter"/>
</dbReference>
<dbReference type="InterPro" id="IPR036019">
    <property type="entry name" value="MscL_channel"/>
</dbReference>
<dbReference type="PANTHER" id="PTHR30266:SF2">
    <property type="entry name" value="LARGE-CONDUCTANCE MECHANOSENSITIVE CHANNEL"/>
    <property type="match status" value="1"/>
</dbReference>
<keyword evidence="2 6" id="KW-0812">Transmembrane</keyword>
<dbReference type="EMBL" id="MCGO01000045">
    <property type="protein sequence ID" value="ORY38191.1"/>
    <property type="molecule type" value="Genomic_DNA"/>
</dbReference>
<sequence>MTRDSSGQRHSDEPEPLHFSIETILEIDSKQTGLEKTIRNPRNSKEHKASNNSLRRTASKHLKTGLKKTRKSIKNWSKEFGLFLGDGRIMDYAIGMVVGTSFITVINSFVNDLLSPFIGLAIGRQLENFYVVLKAPDATVCARNATMCNFKTPADAHTAGAVTWNLGSFLQILLNFFMIALTLFSVIRFLKTFILSTKQSLKNLKNSGMAIPLFKKRDPSRPSTGEDRPLSTGSTPAIAHKADRNSDALSSGFYGLAAMRKSASDAGLPSGASWNHNQSSIKPHTASTEVSNSHTILVAEVGASPAAVKHKNLSTYFGAEPGDHMKDLKECPYCLSHIPTKASRCAHCTAVLEVVQSTAKPIMIQKISIPFHI</sequence>
<dbReference type="AlphaFoldDB" id="A0A1Y2BTW4"/>
<evidence type="ECO:0000256" key="3">
    <source>
        <dbReference type="ARBA" id="ARBA00022989"/>
    </source>
</evidence>